<accession>A0A6J4VCX7</accession>
<dbReference type="AlphaFoldDB" id="A0A6J4VCX7"/>
<organism evidence="1">
    <name type="scientific">uncultured Thermomicrobiales bacterium</name>
    <dbReference type="NCBI Taxonomy" id="1645740"/>
    <lineage>
        <taxon>Bacteria</taxon>
        <taxon>Pseudomonadati</taxon>
        <taxon>Thermomicrobiota</taxon>
        <taxon>Thermomicrobia</taxon>
        <taxon>Thermomicrobiales</taxon>
        <taxon>environmental samples</taxon>
    </lineage>
</organism>
<proteinExistence type="predicted"/>
<dbReference type="EMBL" id="CADCWG010000289">
    <property type="protein sequence ID" value="CAA9574034.1"/>
    <property type="molecule type" value="Genomic_DNA"/>
</dbReference>
<name>A0A6J4VCX7_9BACT</name>
<reference evidence="1" key="1">
    <citation type="submission" date="2020-02" db="EMBL/GenBank/DDBJ databases">
        <authorList>
            <person name="Meier V. D."/>
        </authorList>
    </citation>
    <scope>NUCLEOTIDE SEQUENCE</scope>
    <source>
        <strain evidence="1">AVDCRST_MAG49</strain>
    </source>
</reference>
<gene>
    <name evidence="1" type="ORF">AVDCRST_MAG49-3944</name>
</gene>
<sequence length="50" mass="5328">MILWQRLADRLEPLPGESAAPLRVPLHSRTVAGPMAGRIPAEEGPSGGLR</sequence>
<evidence type="ECO:0000313" key="1">
    <source>
        <dbReference type="EMBL" id="CAA9574034.1"/>
    </source>
</evidence>
<protein>
    <submittedName>
        <fullName evidence="1">Uncharacterized protein</fullName>
    </submittedName>
</protein>